<dbReference type="EMBL" id="JAQQWM010000002">
    <property type="protein sequence ID" value="KAK8077896.1"/>
    <property type="molecule type" value="Genomic_DNA"/>
</dbReference>
<reference evidence="1 2" key="1">
    <citation type="submission" date="2023-01" db="EMBL/GenBank/DDBJ databases">
        <title>Analysis of 21 Apiospora genomes using comparative genomics revels a genus with tremendous synthesis potential of carbohydrate active enzymes and secondary metabolites.</title>
        <authorList>
            <person name="Sorensen T."/>
        </authorList>
    </citation>
    <scope>NUCLEOTIDE SEQUENCE [LARGE SCALE GENOMIC DNA]</scope>
    <source>
        <strain evidence="1 2">CBS 83171</strain>
    </source>
</reference>
<organism evidence="1 2">
    <name type="scientific">Apiospora saccharicola</name>
    <dbReference type="NCBI Taxonomy" id="335842"/>
    <lineage>
        <taxon>Eukaryota</taxon>
        <taxon>Fungi</taxon>
        <taxon>Dikarya</taxon>
        <taxon>Ascomycota</taxon>
        <taxon>Pezizomycotina</taxon>
        <taxon>Sordariomycetes</taxon>
        <taxon>Xylariomycetidae</taxon>
        <taxon>Amphisphaeriales</taxon>
        <taxon>Apiosporaceae</taxon>
        <taxon>Apiospora</taxon>
    </lineage>
</organism>
<gene>
    <name evidence="1" type="ORF">PG996_004066</name>
</gene>
<name>A0ABR1W316_9PEZI</name>
<sequence length="120" mass="13585">MASGSEYEQRRQLRILGPCDEEIESELLRASCDLQRLEKPSIGEDHCTTTTYILTPFDSMDGKLMRKKNTINTIPVLKNVFQNAIGRPKLAHSPEVLRPDDRIRGTSSVAPQLRRPGLYC</sequence>
<comment type="caution">
    <text evidence="1">The sequence shown here is derived from an EMBL/GenBank/DDBJ whole genome shotgun (WGS) entry which is preliminary data.</text>
</comment>
<evidence type="ECO:0000313" key="1">
    <source>
        <dbReference type="EMBL" id="KAK8077896.1"/>
    </source>
</evidence>
<accession>A0ABR1W316</accession>
<dbReference type="Proteomes" id="UP001446871">
    <property type="component" value="Unassembled WGS sequence"/>
</dbReference>
<evidence type="ECO:0000313" key="2">
    <source>
        <dbReference type="Proteomes" id="UP001446871"/>
    </source>
</evidence>
<proteinExistence type="predicted"/>
<protein>
    <submittedName>
        <fullName evidence="1">Uncharacterized protein</fullName>
    </submittedName>
</protein>
<keyword evidence="2" id="KW-1185">Reference proteome</keyword>